<dbReference type="CDD" id="cd00487">
    <property type="entry name" value="Pep_deformylase"/>
    <property type="match status" value="1"/>
</dbReference>
<keyword evidence="2 3" id="KW-0378">Hydrolase</keyword>
<dbReference type="GO" id="GO:0042586">
    <property type="term" value="F:peptide deformylase activity"/>
    <property type="evidence" value="ECO:0007669"/>
    <property type="project" value="UniProtKB-UniRule"/>
</dbReference>
<evidence type="ECO:0000313" key="4">
    <source>
        <dbReference type="Proteomes" id="UP000274391"/>
    </source>
</evidence>
<organism evidence="3 4">
    <name type="scientific">Gulosibacter macacae</name>
    <dbReference type="NCBI Taxonomy" id="2488791"/>
    <lineage>
        <taxon>Bacteria</taxon>
        <taxon>Bacillati</taxon>
        <taxon>Actinomycetota</taxon>
        <taxon>Actinomycetes</taxon>
        <taxon>Micrococcales</taxon>
        <taxon>Microbacteriaceae</taxon>
        <taxon>Gulosibacter</taxon>
    </lineage>
</organism>
<dbReference type="NCBIfam" id="TIGR00079">
    <property type="entry name" value="pept_deformyl"/>
    <property type="match status" value="1"/>
</dbReference>
<protein>
    <recommendedName>
        <fullName evidence="2">Peptide deformylase</fullName>
        <shortName evidence="2">PDF</shortName>
        <ecNumber evidence="2">3.5.1.88</ecNumber>
    </recommendedName>
    <alternativeName>
        <fullName evidence="2">Polypeptide deformylase</fullName>
    </alternativeName>
</protein>
<comment type="catalytic activity">
    <reaction evidence="2">
        <text>N-terminal N-formyl-L-methionyl-[peptide] + H2O = N-terminal L-methionyl-[peptide] + formate</text>
        <dbReference type="Rhea" id="RHEA:24420"/>
        <dbReference type="Rhea" id="RHEA-COMP:10639"/>
        <dbReference type="Rhea" id="RHEA-COMP:10640"/>
        <dbReference type="ChEBI" id="CHEBI:15377"/>
        <dbReference type="ChEBI" id="CHEBI:15740"/>
        <dbReference type="ChEBI" id="CHEBI:49298"/>
        <dbReference type="ChEBI" id="CHEBI:64731"/>
        <dbReference type="EC" id="3.5.1.88"/>
    </reaction>
</comment>
<dbReference type="AlphaFoldDB" id="A0A3P3W2X2"/>
<accession>A0A3P3W2X2</accession>
<comment type="caution">
    <text evidence="3">The sequence shown here is derived from an EMBL/GenBank/DDBJ whole genome shotgun (WGS) entry which is preliminary data.</text>
</comment>
<dbReference type="SUPFAM" id="SSF56420">
    <property type="entry name" value="Peptide deformylase"/>
    <property type="match status" value="1"/>
</dbReference>
<proteinExistence type="inferred from homology"/>
<dbReference type="NCBIfam" id="NF001159">
    <property type="entry name" value="PRK00150.1-3"/>
    <property type="match status" value="1"/>
</dbReference>
<comment type="similarity">
    <text evidence="1 2">Belongs to the polypeptide deformylase family.</text>
</comment>
<keyword evidence="2" id="KW-0408">Iron</keyword>
<feature type="binding site" evidence="2">
    <location>
        <position position="101"/>
    </location>
    <ligand>
        <name>Fe cation</name>
        <dbReference type="ChEBI" id="CHEBI:24875"/>
    </ligand>
</feature>
<gene>
    <name evidence="2 3" type="primary">def</name>
    <name evidence="3" type="ORF">EG850_01150</name>
</gene>
<dbReference type="EC" id="3.5.1.88" evidence="2"/>
<dbReference type="Proteomes" id="UP000274391">
    <property type="component" value="Unassembled WGS sequence"/>
</dbReference>
<comment type="function">
    <text evidence="2">Removes the formyl group from the N-terminal Met of newly synthesized proteins. Requires at least a dipeptide for an efficient rate of reaction. N-terminal L-methionine is a prerequisite for activity but the enzyme has broad specificity at other positions.</text>
</comment>
<sequence length="190" mass="21479">MTILPIQIYGEPVLHHVAEPVGEITDEIRTLVADMFETMDAAPGVGLAAPQIGVNKRLFVYSWENNEGEELRGVAIDPVLWLAPSVPESFEETDEDEEEGCLSFPGERFELRRSPAVLMRARDLDGNAYELEAEGWFARILQHEYDHLDGVIYIDRLPVPLWKTAQKIMRKQRWGVPGVSWTPGVDHLEG</sequence>
<evidence type="ECO:0000313" key="3">
    <source>
        <dbReference type="EMBL" id="RRJ88777.1"/>
    </source>
</evidence>
<dbReference type="PRINTS" id="PR01576">
    <property type="entry name" value="PDEFORMYLASE"/>
</dbReference>
<keyword evidence="4" id="KW-1185">Reference proteome</keyword>
<feature type="binding site" evidence="2">
    <location>
        <position position="143"/>
    </location>
    <ligand>
        <name>Fe cation</name>
        <dbReference type="ChEBI" id="CHEBI:24875"/>
    </ligand>
</feature>
<dbReference type="Gene3D" id="3.90.45.10">
    <property type="entry name" value="Peptide deformylase"/>
    <property type="match status" value="1"/>
</dbReference>
<evidence type="ECO:0000256" key="2">
    <source>
        <dbReference type="HAMAP-Rule" id="MF_00163"/>
    </source>
</evidence>
<dbReference type="GO" id="GO:0006412">
    <property type="term" value="P:translation"/>
    <property type="evidence" value="ECO:0007669"/>
    <property type="project" value="UniProtKB-UniRule"/>
</dbReference>
<dbReference type="Pfam" id="PF01327">
    <property type="entry name" value="Pep_deformylase"/>
    <property type="match status" value="1"/>
</dbReference>
<dbReference type="InterPro" id="IPR036821">
    <property type="entry name" value="Peptide_deformylase_sf"/>
</dbReference>
<dbReference type="InterPro" id="IPR023635">
    <property type="entry name" value="Peptide_deformylase"/>
</dbReference>
<dbReference type="PANTHER" id="PTHR10458">
    <property type="entry name" value="PEPTIDE DEFORMYLASE"/>
    <property type="match status" value="1"/>
</dbReference>
<dbReference type="PANTHER" id="PTHR10458:SF22">
    <property type="entry name" value="PEPTIDE DEFORMYLASE"/>
    <property type="match status" value="1"/>
</dbReference>
<comment type="cofactor">
    <cofactor evidence="2">
        <name>Fe(2+)</name>
        <dbReference type="ChEBI" id="CHEBI:29033"/>
    </cofactor>
    <text evidence="2">Binds 1 Fe(2+) ion.</text>
</comment>
<dbReference type="OrthoDB" id="9804313at2"/>
<reference evidence="3 4" key="1">
    <citation type="submission" date="2018-11" db="EMBL/GenBank/DDBJ databases">
        <title>YIM 102482-1 draft genome.</title>
        <authorList>
            <person name="Li G."/>
            <person name="Jiang Y."/>
        </authorList>
    </citation>
    <scope>NUCLEOTIDE SEQUENCE [LARGE SCALE GENOMIC DNA]</scope>
    <source>
        <strain evidence="3 4">YIM 102482-1</strain>
    </source>
</reference>
<feature type="binding site" evidence="2">
    <location>
        <position position="147"/>
    </location>
    <ligand>
        <name>Fe cation</name>
        <dbReference type="ChEBI" id="CHEBI:24875"/>
    </ligand>
</feature>
<keyword evidence="2" id="KW-0648">Protein biosynthesis</keyword>
<dbReference type="PIRSF" id="PIRSF004749">
    <property type="entry name" value="Pep_def"/>
    <property type="match status" value="1"/>
</dbReference>
<dbReference type="EMBL" id="RQVS01000001">
    <property type="protein sequence ID" value="RRJ88777.1"/>
    <property type="molecule type" value="Genomic_DNA"/>
</dbReference>
<dbReference type="HAMAP" id="MF_00163">
    <property type="entry name" value="Pep_deformylase"/>
    <property type="match status" value="1"/>
</dbReference>
<dbReference type="RefSeq" id="WP_124968999.1">
    <property type="nucleotide sequence ID" value="NZ_RQVS01000001.1"/>
</dbReference>
<name>A0A3P3W2X2_9MICO</name>
<feature type="active site" evidence="2">
    <location>
        <position position="144"/>
    </location>
</feature>
<evidence type="ECO:0000256" key="1">
    <source>
        <dbReference type="ARBA" id="ARBA00010759"/>
    </source>
</evidence>
<dbReference type="GO" id="GO:0046872">
    <property type="term" value="F:metal ion binding"/>
    <property type="evidence" value="ECO:0007669"/>
    <property type="project" value="UniProtKB-KW"/>
</dbReference>
<keyword evidence="2" id="KW-0479">Metal-binding</keyword>